<keyword evidence="2" id="KW-0732">Signal</keyword>
<name>A0A167VIF4_9AGAM</name>
<evidence type="ECO:0000256" key="2">
    <source>
        <dbReference type="SAM" id="SignalP"/>
    </source>
</evidence>
<evidence type="ECO:0000313" key="3">
    <source>
        <dbReference type="EMBL" id="KZP05048.1"/>
    </source>
</evidence>
<reference evidence="3 4" key="1">
    <citation type="journal article" date="2016" name="Mol. Biol. Evol.">
        <title>Comparative Genomics of Early-Diverging Mushroom-Forming Fungi Provides Insights into the Origins of Lignocellulose Decay Capabilities.</title>
        <authorList>
            <person name="Nagy L.G."/>
            <person name="Riley R."/>
            <person name="Tritt A."/>
            <person name="Adam C."/>
            <person name="Daum C."/>
            <person name="Floudas D."/>
            <person name="Sun H."/>
            <person name="Yadav J.S."/>
            <person name="Pangilinan J."/>
            <person name="Larsson K.H."/>
            <person name="Matsuura K."/>
            <person name="Barry K."/>
            <person name="Labutti K."/>
            <person name="Kuo R."/>
            <person name="Ohm R.A."/>
            <person name="Bhattacharya S.S."/>
            <person name="Shirouzu T."/>
            <person name="Yoshinaga Y."/>
            <person name="Martin F.M."/>
            <person name="Grigoriev I.V."/>
            <person name="Hibbett D.S."/>
        </authorList>
    </citation>
    <scope>NUCLEOTIDE SEQUENCE [LARGE SCALE GENOMIC DNA]</scope>
    <source>
        <strain evidence="3 4">CBS 109695</strain>
    </source>
</reference>
<evidence type="ECO:0000256" key="1">
    <source>
        <dbReference type="SAM" id="MobiDB-lite"/>
    </source>
</evidence>
<dbReference type="Proteomes" id="UP000076532">
    <property type="component" value="Unassembled WGS sequence"/>
</dbReference>
<evidence type="ECO:0000313" key="4">
    <source>
        <dbReference type="Proteomes" id="UP000076532"/>
    </source>
</evidence>
<feature type="signal peptide" evidence="2">
    <location>
        <begin position="1"/>
        <end position="21"/>
    </location>
</feature>
<feature type="region of interest" description="Disordered" evidence="1">
    <location>
        <begin position="70"/>
        <end position="131"/>
    </location>
</feature>
<sequence>MCKCIACVALPWPLPPPLVYAVTGDNENICESACEKEWAMRRSSLIARVNLETNGDQCKQPPCRCSTWSPTPLKPGLQSKPGQAQPSPSLMCGPGSRFLQAQAWPGPHNTISNAASRHGNAPQGLQRGALR</sequence>
<accession>A0A167VIF4</accession>
<dbReference type="AlphaFoldDB" id="A0A167VIF4"/>
<keyword evidence="4" id="KW-1185">Reference proteome</keyword>
<feature type="chain" id="PRO_5007893455" evidence="2">
    <location>
        <begin position="22"/>
        <end position="131"/>
    </location>
</feature>
<organism evidence="3 4">
    <name type="scientific">Athelia psychrophila</name>
    <dbReference type="NCBI Taxonomy" id="1759441"/>
    <lineage>
        <taxon>Eukaryota</taxon>
        <taxon>Fungi</taxon>
        <taxon>Dikarya</taxon>
        <taxon>Basidiomycota</taxon>
        <taxon>Agaricomycotina</taxon>
        <taxon>Agaricomycetes</taxon>
        <taxon>Agaricomycetidae</taxon>
        <taxon>Atheliales</taxon>
        <taxon>Atheliaceae</taxon>
        <taxon>Athelia</taxon>
    </lineage>
</organism>
<proteinExistence type="predicted"/>
<protein>
    <submittedName>
        <fullName evidence="3">Uncharacterized protein</fullName>
    </submittedName>
</protein>
<dbReference type="EMBL" id="KV417866">
    <property type="protein sequence ID" value="KZP05048.1"/>
    <property type="molecule type" value="Genomic_DNA"/>
</dbReference>
<gene>
    <name evidence="3" type="ORF">FIBSPDRAFT_877921</name>
</gene>